<reference evidence="2" key="1">
    <citation type="submission" date="2015-01" db="EMBL/GenBank/DDBJ databases">
        <authorList>
            <person name="Aksoy S."/>
            <person name="Warren W."/>
            <person name="Wilson R.K."/>
        </authorList>
    </citation>
    <scope>NUCLEOTIDE SEQUENCE [LARGE SCALE GENOMIC DNA]</scope>
    <source>
        <strain evidence="2">IAEA</strain>
    </source>
</reference>
<dbReference type="EMBL" id="JXJN01015447">
    <property type="status" value="NOT_ANNOTATED_CDS"/>
    <property type="molecule type" value="Genomic_DNA"/>
</dbReference>
<reference evidence="1" key="2">
    <citation type="submission" date="2020-05" db="UniProtKB">
        <authorList>
            <consortium name="EnsemblMetazoa"/>
        </authorList>
    </citation>
    <scope>IDENTIFICATION</scope>
    <source>
        <strain evidence="1">IAEA</strain>
    </source>
</reference>
<dbReference type="AlphaFoldDB" id="A0A1B0BJL0"/>
<dbReference type="Proteomes" id="UP000092460">
    <property type="component" value="Unassembled WGS sequence"/>
</dbReference>
<name>A0A1B0BJL0_9MUSC</name>
<evidence type="ECO:0000313" key="2">
    <source>
        <dbReference type="Proteomes" id="UP000092460"/>
    </source>
</evidence>
<evidence type="ECO:0000313" key="1">
    <source>
        <dbReference type="EnsemblMetazoa" id="GPPI032215-PA"/>
    </source>
</evidence>
<proteinExistence type="predicted"/>
<keyword evidence="2" id="KW-1185">Reference proteome</keyword>
<dbReference type="VEuPathDB" id="VectorBase:GPPI032215"/>
<sequence>MGCVTSCACARENYKLRADREAYSMKHPRHQATYKRKYRHNSSSDVLSAQSNPAGRDITRRNIYRSEALKTLEFEKQTNGNMFPTCDDFHELAATQQQWLQKHKLFDYDLEDTTDVSTITNSRLLRTQEISENMSINLAATTLPPKRVEIEECMQPRTNGLMPKFSSPICQRQSPASNTLDVGGRRSGSYEEWINCLEDSPCYMPRNDVAQPSKF</sequence>
<accession>A0A1B0BJL0</accession>
<dbReference type="EnsemblMetazoa" id="GPPI032215-RA">
    <property type="protein sequence ID" value="GPPI032215-PA"/>
    <property type="gene ID" value="GPPI032215"/>
</dbReference>
<protein>
    <submittedName>
        <fullName evidence="1">Uncharacterized protein</fullName>
    </submittedName>
</protein>
<organism evidence="1 2">
    <name type="scientific">Glossina palpalis gambiensis</name>
    <dbReference type="NCBI Taxonomy" id="67801"/>
    <lineage>
        <taxon>Eukaryota</taxon>
        <taxon>Metazoa</taxon>
        <taxon>Ecdysozoa</taxon>
        <taxon>Arthropoda</taxon>
        <taxon>Hexapoda</taxon>
        <taxon>Insecta</taxon>
        <taxon>Pterygota</taxon>
        <taxon>Neoptera</taxon>
        <taxon>Endopterygota</taxon>
        <taxon>Diptera</taxon>
        <taxon>Brachycera</taxon>
        <taxon>Muscomorpha</taxon>
        <taxon>Hippoboscoidea</taxon>
        <taxon>Glossinidae</taxon>
        <taxon>Glossina</taxon>
    </lineage>
</organism>